<dbReference type="Gene3D" id="1.20.1280.50">
    <property type="match status" value="4"/>
</dbReference>
<dbReference type="FunFam" id="3.80.10.10:FF:000903">
    <property type="entry name" value="F-box protein family-like"/>
    <property type="match status" value="1"/>
</dbReference>
<dbReference type="InterPro" id="IPR001810">
    <property type="entry name" value="F-box_dom"/>
</dbReference>
<dbReference type="FunFam" id="1.20.1280.50:FF:000037">
    <property type="entry name" value="F-box protein SKIP19"/>
    <property type="match status" value="1"/>
</dbReference>
<dbReference type="eggNOG" id="KOG1947">
    <property type="taxonomic scope" value="Eukaryota"/>
</dbReference>
<accession>A0A0E0I857</accession>
<dbReference type="Gene3D" id="3.80.10.10">
    <property type="entry name" value="Ribonuclease Inhibitor"/>
    <property type="match status" value="5"/>
</dbReference>
<dbReference type="InterPro" id="IPR006553">
    <property type="entry name" value="Leu-rich_rpt_Cys-con_subtyp"/>
</dbReference>
<proteinExistence type="predicted"/>
<dbReference type="InterPro" id="IPR001611">
    <property type="entry name" value="Leu-rich_rpt"/>
</dbReference>
<name>A0A0E0I857_ORYNI</name>
<dbReference type="Proteomes" id="UP000006591">
    <property type="component" value="Chromosome 8"/>
</dbReference>
<feature type="domain" description="F-box" evidence="3">
    <location>
        <begin position="1209"/>
        <end position="1257"/>
    </location>
</feature>
<dbReference type="SMART" id="SM00367">
    <property type="entry name" value="LRR_CC"/>
    <property type="match status" value="15"/>
</dbReference>
<reference evidence="4" key="2">
    <citation type="submission" date="2018-04" db="EMBL/GenBank/DDBJ databases">
        <title>OnivRS2 (Oryza nivara Reference Sequence Version 2).</title>
        <authorList>
            <person name="Zhang J."/>
            <person name="Kudrna D."/>
            <person name="Lee S."/>
            <person name="Talag J."/>
            <person name="Rajasekar S."/>
            <person name="Welchert J."/>
            <person name="Hsing Y.-I."/>
            <person name="Wing R.A."/>
        </authorList>
    </citation>
    <scope>NUCLEOTIDE SEQUENCE [LARGE SCALE GENOMIC DNA]</scope>
    <source>
        <strain evidence="4">SL10</strain>
    </source>
</reference>
<evidence type="ECO:0000256" key="2">
    <source>
        <dbReference type="SAM" id="Phobius"/>
    </source>
</evidence>
<feature type="region of interest" description="Disordered" evidence="1">
    <location>
        <begin position="366"/>
        <end position="385"/>
    </location>
</feature>
<feature type="region of interest" description="Disordered" evidence="1">
    <location>
        <begin position="1788"/>
        <end position="1808"/>
    </location>
</feature>
<keyword evidence="2" id="KW-1133">Transmembrane helix</keyword>
<reference evidence="4" key="1">
    <citation type="submission" date="2015-04" db="UniProtKB">
        <authorList>
            <consortium name="EnsemblPlants"/>
        </authorList>
    </citation>
    <scope>IDENTIFICATION</scope>
    <source>
        <strain evidence="4">SL10</strain>
    </source>
</reference>
<dbReference type="InterPro" id="IPR032675">
    <property type="entry name" value="LRR_dom_sf"/>
</dbReference>
<feature type="domain" description="F-box" evidence="3">
    <location>
        <begin position="708"/>
        <end position="756"/>
    </location>
</feature>
<dbReference type="PROSITE" id="PS50181">
    <property type="entry name" value="FBOX"/>
    <property type="match status" value="3"/>
</dbReference>
<evidence type="ECO:0000259" key="3">
    <source>
        <dbReference type="PROSITE" id="PS50181"/>
    </source>
</evidence>
<feature type="transmembrane region" description="Helical" evidence="2">
    <location>
        <begin position="628"/>
        <end position="646"/>
    </location>
</feature>
<keyword evidence="2" id="KW-0812">Transmembrane</keyword>
<feature type="region of interest" description="Disordered" evidence="1">
    <location>
        <begin position="1355"/>
        <end position="1381"/>
    </location>
</feature>
<evidence type="ECO:0000313" key="5">
    <source>
        <dbReference type="Proteomes" id="UP000006591"/>
    </source>
</evidence>
<feature type="domain" description="F-box" evidence="3">
    <location>
        <begin position="18"/>
        <end position="66"/>
    </location>
</feature>
<keyword evidence="2" id="KW-0472">Membrane</keyword>
<feature type="compositionally biased region" description="Acidic residues" evidence="1">
    <location>
        <begin position="1372"/>
        <end position="1381"/>
    </location>
</feature>
<dbReference type="SUPFAM" id="SSF52047">
    <property type="entry name" value="RNI-like"/>
    <property type="match status" value="4"/>
</dbReference>
<dbReference type="Gramene" id="ONIVA08G05570.1">
    <property type="protein sequence ID" value="ONIVA08G05570.1"/>
    <property type="gene ID" value="ONIVA08G05570"/>
</dbReference>
<dbReference type="FunFam" id="1.20.1280.50:FF:000109">
    <property type="entry name" value="F-box protein family-like"/>
    <property type="match status" value="2"/>
</dbReference>
<feature type="transmembrane region" description="Helical" evidence="2">
    <location>
        <begin position="493"/>
        <end position="513"/>
    </location>
</feature>
<keyword evidence="5" id="KW-1185">Reference proteome</keyword>
<dbReference type="HOGENOM" id="CLU_237452_0_0_1"/>
<dbReference type="PANTHER" id="PTHR38926:SF79">
    <property type="entry name" value="OS08G0195800 PROTEIN"/>
    <property type="match status" value="1"/>
</dbReference>
<dbReference type="Pfam" id="PF12937">
    <property type="entry name" value="F-box-like"/>
    <property type="match status" value="4"/>
</dbReference>
<dbReference type="SMART" id="SM00256">
    <property type="entry name" value="FBOX"/>
    <property type="match status" value="5"/>
</dbReference>
<feature type="region of interest" description="Disordered" evidence="1">
    <location>
        <begin position="1474"/>
        <end position="1501"/>
    </location>
</feature>
<feature type="compositionally biased region" description="Basic residues" evidence="1">
    <location>
        <begin position="374"/>
        <end position="385"/>
    </location>
</feature>
<evidence type="ECO:0000256" key="1">
    <source>
        <dbReference type="SAM" id="MobiDB-lite"/>
    </source>
</evidence>
<feature type="compositionally biased region" description="Basic residues" evidence="1">
    <location>
        <begin position="1488"/>
        <end position="1499"/>
    </location>
</feature>
<dbReference type="EnsemblPlants" id="ONIVA08G05570.1">
    <property type="protein sequence ID" value="ONIVA08G05570.1"/>
    <property type="gene ID" value="ONIVA08G05570"/>
</dbReference>
<protein>
    <recommendedName>
        <fullName evidence="3">F-box domain-containing protein</fullName>
    </recommendedName>
</protein>
<dbReference type="SUPFAM" id="SSF81383">
    <property type="entry name" value="F-box domain"/>
    <property type="match status" value="5"/>
</dbReference>
<evidence type="ECO:0000313" key="4">
    <source>
        <dbReference type="EnsemblPlants" id="ONIVA08G05570.1"/>
    </source>
</evidence>
<organism evidence="4">
    <name type="scientific">Oryza nivara</name>
    <name type="common">Indian wild rice</name>
    <name type="synonym">Oryza sativa f. spontanea</name>
    <dbReference type="NCBI Taxonomy" id="4536"/>
    <lineage>
        <taxon>Eukaryota</taxon>
        <taxon>Viridiplantae</taxon>
        <taxon>Streptophyta</taxon>
        <taxon>Embryophyta</taxon>
        <taxon>Tracheophyta</taxon>
        <taxon>Spermatophyta</taxon>
        <taxon>Magnoliopsida</taxon>
        <taxon>Liliopsida</taxon>
        <taxon>Poales</taxon>
        <taxon>Poaceae</taxon>
        <taxon>BOP clade</taxon>
        <taxon>Oryzoideae</taxon>
        <taxon>Oryzeae</taxon>
        <taxon>Oryzinae</taxon>
        <taxon>Oryza</taxon>
    </lineage>
</organism>
<sequence length="1827" mass="206914">MAVLYRLGSVESLGGAARAWARGLPRDAMQAVLRRLGQAEILGAAGQVCRSWRPAVADEAELWRRGGEEEGRPPARLSVARVAAGLGSGRRREPFVADRIGCDGLPYIRSLCLTSCYSVCSEGFVEAIKGFPHLEKLELSLCTNIFGEAIVAAAEACPHLKRFRLSKARFYCFDDDHSNDQEALAISTMHELRSLQLFGNNLSNRDISAILDNCPDLESLDIRHCFNIKMEASLQAKCARIRTLRLPDDLLDDYEFQVKSPIRYKSIFQSYLWSDGDEYLDRDYMDEDMDNYERFIPEDEDLIEATRKEEPLDFLSQLHTHHPAAAINASDYGFSQASSGHAGYGVSFHFLGSGSRGLDLSTMPFSPPHVSAASRRRRRRRRRRPARDWAALPTDVLLHILGKLSAVQLLLGSAAARRAARDEPSLWRSVVVNGYSRSRLPPRCRLSFEEVARAAVRGSQGRCEAFRGRFVGGDDFILFLADSAPFLKSLRLILYYKITSVAFAAAIMKFPLLEELEVSRCRRIEHICMPELVANLCPQIKHFRHTRSRDRYCVYNINRPGNDSQALAIASMRQLRSLQLFRDDMTNEGMMTILDNCPYLESIDILSCRNLTMDGTLRARCAMIKMKMRTFSLAALLVTVLPVLGMKVTLTTFRVLIMTMIGMILTAVTTLVTPKRSILQCITECLRRACEGRGRGRGRPPPLPAQHARNWADLPLDAILTIFHKLDHIDILMAADQVCASWRRAARDEPTLWQRITMRGTEALSARIIRGGLACAAVRRSAGRCEAFCGEFAGDDGFLMYLAEQASCLKSLRLISCLGVSNEGIEEAIKQFPLLEELELSFCDNVTYKAYAIIGVTCGPQLKCLKLSKSFFDGWGGNEDVWLFANTLTNKGLSAILDNCPNLESLDIRHCYNVDMDASLRAKCARIKVLRPPDDYDFHRVCTPRRLSFSTPIIQFGRLSSSRPIIKAPGLKSLRLISCYDVSNKGFGKAIKKFPLLEELELSLSPNVFGTDMFRTVGKSCPQHKRFRLSQHGFHSFEDSHDDDEALGIATMTQLRSLQIFGNTITNEGLEAILDNCPYLESLDICYCFNVFMDDTLRAKCARIKALRLPDDSIDDYELQVFSPVFADSGNSSDDMDDGYMVPGLHCVVFSEENECFDDDINEDELDDEARMMLNGLRALLMPKDNIQRRRTRTVPLGVFLYHTTLPAARDWAELPVDAILQVFRWLDHVDILMGAGLACRSWRAAARDEPALWRRIDMRGFACLPYWQRHRRDTVRAMAREAVRRSDGRCEEFWSKVGGDDEVLRFLADHAPYLRSIRLVKCDHVSKEGISAIIQSCPLLEALETNRALSIQIRSHGEEEEADRAQYGKDEEADTDYGDDEFTGDLSPWSSLCFEQDRDDGLDEFLDSEYFLEPHRYLHDVHVNEFDEEQDCRMLDKGDRRYLKAEGWTYVQLQPSEPLHLVRAFLHQTLTLATPPRERHAMPSSSSRRRRRRGRRRKKEEEARDWADGLPLDAILAIFHKLGHADILMAADQVCATWRRAARDEPALWRRITVRGTEALSARINRGGLACAAVRRSAGQCEAFCGEYAGDDGFLVYLTEQASCLKSLRLISCLGVSNEGIEEATKEFPLLEELELSFCYNVTHEAYAAIGAACPQLKRFRLSKRSFYDSGGIRWKNNDDAGGISKMHGLRSLQLFANNLTNEGLSTILDNCPNLESLDIRHCFNIDMGDDSLRAKCSRIKMLRPPDDSTDDYDFDVYTPRRLPISPGFVRYYSVYSDPEYSMYSDEWTSEEFDDDDDDYSGPSRYEEDLDKYDNALPRCMRTFLK</sequence>
<feature type="compositionally biased region" description="Acidic residues" evidence="1">
    <location>
        <begin position="1789"/>
        <end position="1801"/>
    </location>
</feature>
<dbReference type="Pfam" id="PF13516">
    <property type="entry name" value="LRR_6"/>
    <property type="match status" value="1"/>
</dbReference>
<dbReference type="PANTHER" id="PTHR38926">
    <property type="entry name" value="F-BOX DOMAIN CONTAINING PROTEIN, EXPRESSED"/>
    <property type="match status" value="1"/>
</dbReference>
<dbReference type="InterPro" id="IPR036047">
    <property type="entry name" value="F-box-like_dom_sf"/>
</dbReference>
<dbReference type="STRING" id="4536.A0A0E0I857"/>